<gene>
    <name evidence="1" type="ORF">AGLY_016274</name>
</gene>
<reference evidence="1 2" key="1">
    <citation type="submission" date="2019-08" db="EMBL/GenBank/DDBJ databases">
        <title>The genome of the soybean aphid Biotype 1, its phylome, world population structure and adaptation to the North American continent.</title>
        <authorList>
            <person name="Giordano R."/>
            <person name="Donthu R.K."/>
            <person name="Hernandez A.G."/>
            <person name="Wright C.L."/>
            <person name="Zimin A.V."/>
        </authorList>
    </citation>
    <scope>NUCLEOTIDE SEQUENCE [LARGE SCALE GENOMIC DNA]</scope>
    <source>
        <tissue evidence="1">Whole aphids</tissue>
    </source>
</reference>
<dbReference type="AlphaFoldDB" id="A0A6G0SY75"/>
<name>A0A6G0SY75_APHGL</name>
<organism evidence="1 2">
    <name type="scientific">Aphis glycines</name>
    <name type="common">Soybean aphid</name>
    <dbReference type="NCBI Taxonomy" id="307491"/>
    <lineage>
        <taxon>Eukaryota</taxon>
        <taxon>Metazoa</taxon>
        <taxon>Ecdysozoa</taxon>
        <taxon>Arthropoda</taxon>
        <taxon>Hexapoda</taxon>
        <taxon>Insecta</taxon>
        <taxon>Pterygota</taxon>
        <taxon>Neoptera</taxon>
        <taxon>Paraneoptera</taxon>
        <taxon>Hemiptera</taxon>
        <taxon>Sternorrhyncha</taxon>
        <taxon>Aphidomorpha</taxon>
        <taxon>Aphidoidea</taxon>
        <taxon>Aphididae</taxon>
        <taxon>Aphidini</taxon>
        <taxon>Aphis</taxon>
        <taxon>Aphis</taxon>
    </lineage>
</organism>
<sequence>MEVQLKEIKTHLCHTQICYWWQFNNILLVETFSNKNILVIGRASLHVQTVQIFLEIFTSPSKNAFYFGKSIDPLTYLTTCISCGRHRRMTMPYVKLLSCKFGAKPMLNHMRIHIHQHHQTYLLLILLELNNLVLTSEWLIRFYNTCKSKISKFYIQCIVKQNIFRFNISMYNTLSMNMLQSFK</sequence>
<proteinExistence type="predicted"/>
<dbReference type="EMBL" id="VYZN01000080">
    <property type="protein sequence ID" value="KAE9523326.1"/>
    <property type="molecule type" value="Genomic_DNA"/>
</dbReference>
<evidence type="ECO:0000313" key="2">
    <source>
        <dbReference type="Proteomes" id="UP000475862"/>
    </source>
</evidence>
<comment type="caution">
    <text evidence="1">The sequence shown here is derived from an EMBL/GenBank/DDBJ whole genome shotgun (WGS) entry which is preliminary data.</text>
</comment>
<keyword evidence="2" id="KW-1185">Reference proteome</keyword>
<protein>
    <submittedName>
        <fullName evidence="1">Uncharacterized protein</fullName>
    </submittedName>
</protein>
<evidence type="ECO:0000313" key="1">
    <source>
        <dbReference type="EMBL" id="KAE9523326.1"/>
    </source>
</evidence>
<accession>A0A6G0SY75</accession>
<dbReference type="Proteomes" id="UP000475862">
    <property type="component" value="Unassembled WGS sequence"/>
</dbReference>